<dbReference type="CDD" id="cd06664">
    <property type="entry name" value="IscU_like"/>
    <property type="match status" value="1"/>
</dbReference>
<dbReference type="GO" id="GO:0051536">
    <property type="term" value="F:iron-sulfur cluster binding"/>
    <property type="evidence" value="ECO:0007669"/>
    <property type="project" value="InterPro"/>
</dbReference>
<dbReference type="KEGG" id="sgq:SGLAD_v1c07840"/>
<evidence type="ECO:0000313" key="3">
    <source>
        <dbReference type="Proteomes" id="UP000294309"/>
    </source>
</evidence>
<proteinExistence type="predicted"/>
<dbReference type="NCBIfam" id="TIGR01994">
    <property type="entry name" value="SUF_scaf_2"/>
    <property type="match status" value="1"/>
</dbReference>
<dbReference type="GO" id="GO:0016226">
    <property type="term" value="P:iron-sulfur cluster assembly"/>
    <property type="evidence" value="ECO:0007669"/>
    <property type="project" value="InterPro"/>
</dbReference>
<gene>
    <name evidence="2" type="primary">sufU</name>
    <name evidence="2" type="ORF">SGLAD_v1c07840</name>
</gene>
<protein>
    <submittedName>
        <fullName evidence="2">FeS assembly protein</fullName>
    </submittedName>
</protein>
<reference evidence="2 3" key="1">
    <citation type="submission" date="2019-03" db="EMBL/GenBank/DDBJ databases">
        <title>Complete genome sequence of Spiroplasma gladiatoris TG-1 (DSM 22552).</title>
        <authorList>
            <person name="Lin Y.-C."/>
            <person name="Chou L."/>
            <person name="Kuo C.-H."/>
        </authorList>
    </citation>
    <scope>NUCLEOTIDE SEQUENCE [LARGE SCALE GENOMIC DNA]</scope>
    <source>
        <strain evidence="2 3">TG-1</strain>
    </source>
</reference>
<evidence type="ECO:0000259" key="1">
    <source>
        <dbReference type="Pfam" id="PF01592"/>
    </source>
</evidence>
<dbReference type="Pfam" id="PF01592">
    <property type="entry name" value="NifU_N"/>
    <property type="match status" value="1"/>
</dbReference>
<organism evidence="2 3">
    <name type="scientific">Spiroplasma gladiatoris</name>
    <dbReference type="NCBI Taxonomy" id="2143"/>
    <lineage>
        <taxon>Bacteria</taxon>
        <taxon>Bacillati</taxon>
        <taxon>Mycoplasmatota</taxon>
        <taxon>Mollicutes</taxon>
        <taxon>Entomoplasmatales</taxon>
        <taxon>Spiroplasmataceae</taxon>
        <taxon>Spiroplasma</taxon>
    </lineage>
</organism>
<dbReference type="GO" id="GO:0005506">
    <property type="term" value="F:iron ion binding"/>
    <property type="evidence" value="ECO:0007669"/>
    <property type="project" value="InterPro"/>
</dbReference>
<dbReference type="AlphaFoldDB" id="A0A4P7AJR0"/>
<dbReference type="Gene3D" id="3.90.1010.10">
    <property type="match status" value="1"/>
</dbReference>
<sequence>MIDKNDKILLRSIIMEHFVNPENKGLVEEKSAIVKYQDSSTCADSIDVQIDYQNDSIKSAKFDGVGCVISIAAIDILCSQLTGKSKEEGLAILKNYHNMITGKEYQEQNLDELIIFHQIYQQGNRINCALLGADGLKTILESEIN</sequence>
<dbReference type="SUPFAM" id="SSF82649">
    <property type="entry name" value="SufE/NifU"/>
    <property type="match status" value="1"/>
</dbReference>
<dbReference type="RefSeq" id="WP_134297832.1">
    <property type="nucleotide sequence ID" value="NZ_CP038013.1"/>
</dbReference>
<dbReference type="EMBL" id="CP038013">
    <property type="protein sequence ID" value="QBQ07983.1"/>
    <property type="molecule type" value="Genomic_DNA"/>
</dbReference>
<evidence type="ECO:0000313" key="2">
    <source>
        <dbReference type="EMBL" id="QBQ07983.1"/>
    </source>
</evidence>
<accession>A0A4P7AJR0</accession>
<name>A0A4P7AJR0_9MOLU</name>
<dbReference type="Proteomes" id="UP000294309">
    <property type="component" value="Chromosome"/>
</dbReference>
<feature type="domain" description="NIF system FeS cluster assembly NifU N-terminal" evidence="1">
    <location>
        <begin position="13"/>
        <end position="92"/>
    </location>
</feature>
<dbReference type="InterPro" id="IPR002871">
    <property type="entry name" value="NIF_FeS_clus_asmbl_NifU_N"/>
</dbReference>
<dbReference type="OrthoDB" id="9804157at2"/>
<keyword evidence="3" id="KW-1185">Reference proteome</keyword>